<dbReference type="Proteomes" id="UP000193920">
    <property type="component" value="Unassembled WGS sequence"/>
</dbReference>
<dbReference type="SUPFAM" id="SSF88723">
    <property type="entry name" value="PIN domain-like"/>
    <property type="match status" value="1"/>
</dbReference>
<name>A0A1Y2E8L2_9FUNG</name>
<evidence type="ECO:0000256" key="1">
    <source>
        <dbReference type="ARBA" id="ARBA00007398"/>
    </source>
</evidence>
<dbReference type="EMBL" id="MCOG01000048">
    <property type="protein sequence ID" value="ORY67901.1"/>
    <property type="molecule type" value="Genomic_DNA"/>
</dbReference>
<protein>
    <submittedName>
        <fullName evidence="3">Uncharacterized protein</fullName>
    </submittedName>
</protein>
<dbReference type="PANTHER" id="PTHR15665:SF1">
    <property type="entry name" value="PROTEIN ASTEROID HOMOLOG 1"/>
    <property type="match status" value="1"/>
</dbReference>
<dbReference type="InterPro" id="IPR026832">
    <property type="entry name" value="Asteroid"/>
</dbReference>
<keyword evidence="2" id="KW-1133">Transmembrane helix</keyword>
<organism evidence="3 4">
    <name type="scientific">Neocallimastix californiae</name>
    <dbReference type="NCBI Taxonomy" id="1754190"/>
    <lineage>
        <taxon>Eukaryota</taxon>
        <taxon>Fungi</taxon>
        <taxon>Fungi incertae sedis</taxon>
        <taxon>Chytridiomycota</taxon>
        <taxon>Chytridiomycota incertae sedis</taxon>
        <taxon>Neocallimastigomycetes</taxon>
        <taxon>Neocallimastigales</taxon>
        <taxon>Neocallimastigaceae</taxon>
        <taxon>Neocallimastix</taxon>
    </lineage>
</organism>
<keyword evidence="2" id="KW-0812">Transmembrane</keyword>
<evidence type="ECO:0000256" key="2">
    <source>
        <dbReference type="SAM" id="Phobius"/>
    </source>
</evidence>
<feature type="transmembrane region" description="Helical" evidence="2">
    <location>
        <begin position="28"/>
        <end position="50"/>
    </location>
</feature>
<keyword evidence="2" id="KW-0472">Membrane</keyword>
<gene>
    <name evidence="3" type="ORF">LY90DRAFT_667745</name>
</gene>
<evidence type="ECO:0000313" key="3">
    <source>
        <dbReference type="EMBL" id="ORY67901.1"/>
    </source>
</evidence>
<dbReference type="STRING" id="1754190.A0A1Y2E8L2"/>
<comment type="caution">
    <text evidence="3">The sequence shown here is derived from an EMBL/GenBank/DDBJ whole genome shotgun (WGS) entry which is preliminary data.</text>
</comment>
<evidence type="ECO:0000313" key="4">
    <source>
        <dbReference type="Proteomes" id="UP000193920"/>
    </source>
</evidence>
<proteinExistence type="inferred from homology"/>
<dbReference type="InterPro" id="IPR029060">
    <property type="entry name" value="PIN-like_dom_sf"/>
</dbReference>
<accession>A0A1Y2E8L2</accession>
<comment type="similarity">
    <text evidence="1">Belongs to the asteroid family.</text>
</comment>
<dbReference type="AlphaFoldDB" id="A0A1Y2E8L2"/>
<sequence>MGVQRLKSYINNNIIKIEDKNKETTDNIVLIVDGTCLFYIIGKELIYFFFDYKKALQKYEEIINNLLHIDNLKKLIFVVDTVEDLSKLKKKRFENKFKSVYGLKEKIFKPDKEKHNCIYKYKYFDKYCPSPIEFNTYIHYLYLKSKEEPKLELKFPSYEADRYMAKLAVEENGDDSDFFIYDIPGYVSSLEDVNKVNKPDITKLYTTKLLEDYFGFNKKLFPLFASLSGNDYIPLMDDIIEKLEKYYDDDIIKDYIKNNNDLLNKKGIENENNKIYKSFYSILVKDFSSIHKSFDSFIKMFKEINTEYNNNDNKQNYLKEILKFEKIKCFLKCNEKKDQGSIIKMILECVSENKDEFKNSLSNSLSHYKIDNEQNDEKDSLPFSEEILDNLNHGKINSDLFNIIKKEGYYICAQYLEIIDEGNCYDVTDELRKEMYKLLICRNEKGIGENPMYEDIEKTITEYKRHNNKYGNNDNSGDDKISIEIKYEMKPSEITIKIPKEFFIPSNHEKRLELYLEIFDSNIPDIKKLDKSDKFLIPLVSSLRYYYKYYNNQKNKISSKLFIEELIASSIAALTLTYLNINCYKNNKDTSSLINKNRLEIKEHLKLTPQKIFRLMKKDVDNSRFKRETQILAEFRNVLAINSNIMQILKLTDDTEYRNISTMHHYIWEQAFDRIIFEKKKIQYNKHINIQDLFKNLFYIDKFKIEEKYLEYLDEKYNLVKKLILNNRNNDMISLRPNYRGKFQKNIIYEEYK</sequence>
<dbReference type="Gene3D" id="3.40.50.1010">
    <property type="entry name" value="5'-nuclease"/>
    <property type="match status" value="1"/>
</dbReference>
<dbReference type="OrthoDB" id="25987at2759"/>
<dbReference type="PANTHER" id="PTHR15665">
    <property type="entry name" value="ASTEROID PROTEIN"/>
    <property type="match status" value="1"/>
</dbReference>
<keyword evidence="4" id="KW-1185">Reference proteome</keyword>
<reference evidence="3 4" key="1">
    <citation type="submission" date="2016-08" db="EMBL/GenBank/DDBJ databases">
        <title>A Parts List for Fungal Cellulosomes Revealed by Comparative Genomics.</title>
        <authorList>
            <consortium name="DOE Joint Genome Institute"/>
            <person name="Haitjema C.H."/>
            <person name="Gilmore S.P."/>
            <person name="Henske J.K."/>
            <person name="Solomon K.V."/>
            <person name="De Groot R."/>
            <person name="Kuo A."/>
            <person name="Mondo S.J."/>
            <person name="Salamov A.A."/>
            <person name="Labutti K."/>
            <person name="Zhao Z."/>
            <person name="Chiniquy J."/>
            <person name="Barry K."/>
            <person name="Brewer H.M."/>
            <person name="Purvine S.O."/>
            <person name="Wright A.T."/>
            <person name="Boxma B."/>
            <person name="Van Alen T."/>
            <person name="Hackstein J.H."/>
            <person name="Baker S.E."/>
            <person name="Grigoriev I.V."/>
            <person name="O'Malley M.A."/>
        </authorList>
    </citation>
    <scope>NUCLEOTIDE SEQUENCE [LARGE SCALE GENOMIC DNA]</scope>
    <source>
        <strain evidence="3 4">G1</strain>
    </source>
</reference>